<dbReference type="PANTHER" id="PTHR30469:SF15">
    <property type="entry name" value="HLYD FAMILY OF SECRETION PROTEINS"/>
    <property type="match status" value="1"/>
</dbReference>
<dbReference type="PANTHER" id="PTHR30469">
    <property type="entry name" value="MULTIDRUG RESISTANCE PROTEIN MDTA"/>
    <property type="match status" value="1"/>
</dbReference>
<dbReference type="Gene3D" id="2.40.50.100">
    <property type="match status" value="1"/>
</dbReference>
<dbReference type="NCBIfam" id="TIGR01730">
    <property type="entry name" value="RND_mfp"/>
    <property type="match status" value="1"/>
</dbReference>
<feature type="compositionally biased region" description="Basic and acidic residues" evidence="3">
    <location>
        <begin position="420"/>
        <end position="441"/>
    </location>
</feature>
<name>A0ABW3U6K5_9GAMM</name>
<comment type="caution">
    <text evidence="4">The sequence shown here is derived from an EMBL/GenBank/DDBJ whole genome shotgun (WGS) entry which is preliminary data.</text>
</comment>
<accession>A0ABW3U6K5</accession>
<feature type="coiled-coil region" evidence="2">
    <location>
        <begin position="112"/>
        <end position="181"/>
    </location>
</feature>
<feature type="compositionally biased region" description="Basic and acidic residues" evidence="3">
    <location>
        <begin position="378"/>
        <end position="394"/>
    </location>
</feature>
<feature type="region of interest" description="Disordered" evidence="3">
    <location>
        <begin position="378"/>
        <end position="441"/>
    </location>
</feature>
<dbReference type="InterPro" id="IPR006143">
    <property type="entry name" value="RND_pump_MFP"/>
</dbReference>
<dbReference type="Proteomes" id="UP001597264">
    <property type="component" value="Unassembled WGS sequence"/>
</dbReference>
<dbReference type="RefSeq" id="WP_230438628.1">
    <property type="nucleotide sequence ID" value="NZ_CP087715.1"/>
</dbReference>
<sequence>MWKKINWSIALPIALIVLALFLSSWLLREKPTMSRGEHRAPPVTVEVATAEYGRYPLTVTALGRVSAREMVELEPQVEGRVEWLDYDLGPGSTLREGEELLQIEQEPYQLALQSARSTLAERRAELQQEEGQRRVAQEEFALLGSDLPAADSALVLREPQLAAARARVDAAEADVSLARRDLRLTRLSAPFNALLVSRSVDIGDRVGPGTVLYTLAGADRFQIEVEVPPSQLRQLNAPGAEVRIHGSQWAENEYRQGQFVRVIPVLEEQGRLATVLVELKDPLGIEDPDLPPLLLNDLARVEITGRADGQQVRIPITALHDGDVVWVVENGKVRIQPVKIAHLTETHVVLESGLQGGETLITTRLAAVSNGMPVRTVEEARAASGSHGDDRRNGESPGLPTDSGKPQADPDPGKAARPKVPPEESSNHGPADRLRQGGERG</sequence>
<dbReference type="Gene3D" id="2.40.30.170">
    <property type="match status" value="1"/>
</dbReference>
<gene>
    <name evidence="4" type="ORF">ACFQ2X_07915</name>
</gene>
<keyword evidence="5" id="KW-1185">Reference proteome</keyword>
<dbReference type="Gene3D" id="1.10.287.470">
    <property type="entry name" value="Helix hairpin bin"/>
    <property type="match status" value="1"/>
</dbReference>
<evidence type="ECO:0000313" key="5">
    <source>
        <dbReference type="Proteomes" id="UP001597264"/>
    </source>
</evidence>
<keyword evidence="2" id="KW-0175">Coiled coil</keyword>
<evidence type="ECO:0000313" key="4">
    <source>
        <dbReference type="EMBL" id="MFD1216518.1"/>
    </source>
</evidence>
<proteinExistence type="inferred from homology"/>
<reference evidence="5" key="1">
    <citation type="journal article" date="2019" name="Int. J. Syst. Evol. Microbiol.">
        <title>The Global Catalogue of Microorganisms (GCM) 10K type strain sequencing project: providing services to taxonomists for standard genome sequencing and annotation.</title>
        <authorList>
            <consortium name="The Broad Institute Genomics Platform"/>
            <consortium name="The Broad Institute Genome Sequencing Center for Infectious Disease"/>
            <person name="Wu L."/>
            <person name="Ma J."/>
        </authorList>
    </citation>
    <scope>NUCLEOTIDE SEQUENCE [LARGE SCALE GENOMIC DNA]</scope>
    <source>
        <strain evidence="5">CCUG 54356</strain>
    </source>
</reference>
<dbReference type="EMBL" id="JBHTLR010000007">
    <property type="protein sequence ID" value="MFD1216518.1"/>
    <property type="molecule type" value="Genomic_DNA"/>
</dbReference>
<comment type="similarity">
    <text evidence="1">Belongs to the membrane fusion protein (MFP) (TC 8.A.1) family.</text>
</comment>
<evidence type="ECO:0000256" key="2">
    <source>
        <dbReference type="SAM" id="Coils"/>
    </source>
</evidence>
<evidence type="ECO:0000256" key="1">
    <source>
        <dbReference type="ARBA" id="ARBA00009477"/>
    </source>
</evidence>
<evidence type="ECO:0000256" key="3">
    <source>
        <dbReference type="SAM" id="MobiDB-lite"/>
    </source>
</evidence>
<organism evidence="4 5">
    <name type="scientific">Microbulbifer celer</name>
    <dbReference type="NCBI Taxonomy" id="435905"/>
    <lineage>
        <taxon>Bacteria</taxon>
        <taxon>Pseudomonadati</taxon>
        <taxon>Pseudomonadota</taxon>
        <taxon>Gammaproteobacteria</taxon>
        <taxon>Cellvibrionales</taxon>
        <taxon>Microbulbiferaceae</taxon>
        <taxon>Microbulbifer</taxon>
    </lineage>
</organism>
<protein>
    <submittedName>
        <fullName evidence="4">Efflux RND transporter periplasmic adaptor subunit</fullName>
    </submittedName>
</protein>
<dbReference type="Gene3D" id="2.40.420.20">
    <property type="match status" value="1"/>
</dbReference>
<dbReference type="SUPFAM" id="SSF111369">
    <property type="entry name" value="HlyD-like secretion proteins"/>
    <property type="match status" value="1"/>
</dbReference>